<evidence type="ECO:0000313" key="3">
    <source>
        <dbReference type="EMBL" id="CAI2162579.1"/>
    </source>
</evidence>
<feature type="region of interest" description="Disordered" evidence="2">
    <location>
        <begin position="106"/>
        <end position="126"/>
    </location>
</feature>
<sequence length="738" mass="85489">MTNPQILKQLVELTQQNANLTLTEAEITQLLTNYQVDSTPITSLVNFLLTAIQKQAEENKQQSQVLVNYQTQTQGIYQRLQRRIPRRSSLPEGELKEEKLVSSSSGSLATYYQRPSPRSRRFASLPNSPITNSFAFNAPELDNIFEVLSQEEVQVENHETELSNLQQQISGLSKQLTSASRTIAQLEKQNQQQLEQQNTDQVQIKSLKKKNSQLQLELNQQTKEAQILASELKETNDDFYQLIREQEEKYEKEKVQREVKFNQQINNLRTFQLTADIPIKLRSLPSSRTHSRQSSLYLPEPTKSPSLFLELSKGLVGSALKNEEPNPEIPSRTNSPLPLHENNILFDEKVEQERLLQAFNQKELIWEKKCTEYELLLQAANQKTLTQQNQQQKLAEEVLELKYQLAQSHHKTEERTKLAKQILNEKQADYNKLNHDLVDINKLVVEKDLEIEKLKQAKAEEAQGTDEFAKLLLKARAEVDQLGEETEQEKEIIELIEKVAVYKTNLANTKIEFTKTKQKLDGVNAELTEIKEKLTTETEAKELAIQTKGRLAIDLKNVRNERDARPDITLDKFQELMAELDQFRTAKKVQDEELEEEKQADARIAKMLEQFRKDDAEINESFSDIRALIESVLMVNYEEELSKEKLKNIRQKLFACQAEKDQIQKKFNEEIMRIQKSPVLDDVGKYQATKLVIEKSNDFVNVCEKLVPITNQYRQLRESYIEQIQISYDAKLKTITNL</sequence>
<keyword evidence="1" id="KW-0175">Coiled coil</keyword>
<name>A0A9W4SB32_9GLOM</name>
<comment type="caution">
    <text evidence="3">The sequence shown here is derived from an EMBL/GenBank/DDBJ whole genome shotgun (WGS) entry which is preliminary data.</text>
</comment>
<organism evidence="3 4">
    <name type="scientific">Funneliformis geosporum</name>
    <dbReference type="NCBI Taxonomy" id="1117311"/>
    <lineage>
        <taxon>Eukaryota</taxon>
        <taxon>Fungi</taxon>
        <taxon>Fungi incertae sedis</taxon>
        <taxon>Mucoromycota</taxon>
        <taxon>Glomeromycotina</taxon>
        <taxon>Glomeromycetes</taxon>
        <taxon>Glomerales</taxon>
        <taxon>Glomeraceae</taxon>
        <taxon>Funneliformis</taxon>
    </lineage>
</organism>
<protein>
    <submittedName>
        <fullName evidence="3">17840_t:CDS:1</fullName>
    </submittedName>
</protein>
<dbReference type="Proteomes" id="UP001153678">
    <property type="component" value="Unassembled WGS sequence"/>
</dbReference>
<evidence type="ECO:0000313" key="4">
    <source>
        <dbReference type="Proteomes" id="UP001153678"/>
    </source>
</evidence>
<proteinExistence type="predicted"/>
<feature type="coiled-coil region" evidence="1">
    <location>
        <begin position="141"/>
        <end position="249"/>
    </location>
</feature>
<dbReference type="EMBL" id="CAMKVN010000043">
    <property type="protein sequence ID" value="CAI2162579.1"/>
    <property type="molecule type" value="Genomic_DNA"/>
</dbReference>
<gene>
    <name evidence="3" type="ORF">FWILDA_LOCUS631</name>
</gene>
<accession>A0A9W4SB32</accession>
<reference evidence="3" key="1">
    <citation type="submission" date="2022-08" db="EMBL/GenBank/DDBJ databases">
        <authorList>
            <person name="Kallberg Y."/>
            <person name="Tangrot J."/>
            <person name="Rosling A."/>
        </authorList>
    </citation>
    <scope>NUCLEOTIDE SEQUENCE</scope>
    <source>
        <strain evidence="3">Wild A</strain>
    </source>
</reference>
<evidence type="ECO:0000256" key="1">
    <source>
        <dbReference type="SAM" id="Coils"/>
    </source>
</evidence>
<evidence type="ECO:0000256" key="2">
    <source>
        <dbReference type="SAM" id="MobiDB-lite"/>
    </source>
</evidence>
<dbReference type="AlphaFoldDB" id="A0A9W4SB32"/>
<feature type="coiled-coil region" evidence="1">
    <location>
        <begin position="423"/>
        <end position="460"/>
    </location>
</feature>
<keyword evidence="4" id="KW-1185">Reference proteome</keyword>